<evidence type="ECO:0000256" key="1">
    <source>
        <dbReference type="ARBA" id="ARBA00004167"/>
    </source>
</evidence>
<dbReference type="GO" id="GO:0016020">
    <property type="term" value="C:membrane"/>
    <property type="evidence" value="ECO:0007669"/>
    <property type="project" value="UniProtKB-SubCell"/>
</dbReference>
<evidence type="ECO:0000313" key="13">
    <source>
        <dbReference type="EMBL" id="EKC41937.1"/>
    </source>
</evidence>
<dbReference type="GO" id="GO:0005509">
    <property type="term" value="F:calcium ion binding"/>
    <property type="evidence" value="ECO:0007669"/>
    <property type="project" value="InterPro"/>
</dbReference>
<evidence type="ECO:0000256" key="8">
    <source>
        <dbReference type="ARBA" id="ARBA00023136"/>
    </source>
</evidence>
<dbReference type="GO" id="GO:0071944">
    <property type="term" value="C:cell periphery"/>
    <property type="evidence" value="ECO:0007669"/>
    <property type="project" value="UniProtKB-ARBA"/>
</dbReference>
<protein>
    <submittedName>
        <fullName evidence="13">Fibropellin-1</fullName>
    </submittedName>
</protein>
<dbReference type="InParanoid" id="K1QY86"/>
<dbReference type="Pfam" id="PF12661">
    <property type="entry name" value="hEGF"/>
    <property type="match status" value="1"/>
</dbReference>
<dbReference type="InterPro" id="IPR000742">
    <property type="entry name" value="EGF"/>
</dbReference>
<reference evidence="13" key="1">
    <citation type="journal article" date="2012" name="Nature">
        <title>The oyster genome reveals stress adaptation and complexity of shell formation.</title>
        <authorList>
            <person name="Zhang G."/>
            <person name="Fang X."/>
            <person name="Guo X."/>
            <person name="Li L."/>
            <person name="Luo R."/>
            <person name="Xu F."/>
            <person name="Yang P."/>
            <person name="Zhang L."/>
            <person name="Wang X."/>
            <person name="Qi H."/>
            <person name="Xiong Z."/>
            <person name="Que H."/>
            <person name="Xie Y."/>
            <person name="Holland P.W."/>
            <person name="Paps J."/>
            <person name="Zhu Y."/>
            <person name="Wu F."/>
            <person name="Chen Y."/>
            <person name="Wang J."/>
            <person name="Peng C."/>
            <person name="Meng J."/>
            <person name="Yang L."/>
            <person name="Liu J."/>
            <person name="Wen B."/>
            <person name="Zhang N."/>
            <person name="Huang Z."/>
            <person name="Zhu Q."/>
            <person name="Feng Y."/>
            <person name="Mount A."/>
            <person name="Hedgecock D."/>
            <person name="Xu Z."/>
            <person name="Liu Y."/>
            <person name="Domazet-Loso T."/>
            <person name="Du Y."/>
            <person name="Sun X."/>
            <person name="Zhang S."/>
            <person name="Liu B."/>
            <person name="Cheng P."/>
            <person name="Jiang X."/>
            <person name="Li J."/>
            <person name="Fan D."/>
            <person name="Wang W."/>
            <person name="Fu W."/>
            <person name="Wang T."/>
            <person name="Wang B."/>
            <person name="Zhang J."/>
            <person name="Peng Z."/>
            <person name="Li Y."/>
            <person name="Li N."/>
            <person name="Wang J."/>
            <person name="Chen M."/>
            <person name="He Y."/>
            <person name="Tan F."/>
            <person name="Song X."/>
            <person name="Zheng Q."/>
            <person name="Huang R."/>
            <person name="Yang H."/>
            <person name="Du X."/>
            <person name="Chen L."/>
            <person name="Yang M."/>
            <person name="Gaffney P.M."/>
            <person name="Wang S."/>
            <person name="Luo L."/>
            <person name="She Z."/>
            <person name="Ming Y."/>
            <person name="Huang W."/>
            <person name="Zhang S."/>
            <person name="Huang B."/>
            <person name="Zhang Y."/>
            <person name="Qu T."/>
            <person name="Ni P."/>
            <person name="Miao G."/>
            <person name="Wang J."/>
            <person name="Wang Q."/>
            <person name="Steinberg C.E."/>
            <person name="Wang H."/>
            <person name="Li N."/>
            <person name="Qian L."/>
            <person name="Zhang G."/>
            <person name="Li Y."/>
            <person name="Yang H."/>
            <person name="Liu X."/>
            <person name="Wang J."/>
            <person name="Yin Y."/>
            <person name="Wang J."/>
        </authorList>
    </citation>
    <scope>NUCLEOTIDE SEQUENCE [LARGE SCALE GENOMIC DNA]</scope>
    <source>
        <strain evidence="13">05x7-T-G4-1.051#20</strain>
    </source>
</reference>
<evidence type="ECO:0000256" key="11">
    <source>
        <dbReference type="PROSITE-ProRule" id="PRU00076"/>
    </source>
</evidence>
<dbReference type="SUPFAM" id="SSF57196">
    <property type="entry name" value="EGF/Laminin"/>
    <property type="match status" value="4"/>
</dbReference>
<keyword evidence="8" id="KW-0472">Membrane</keyword>
<dbReference type="PROSITE" id="PS50026">
    <property type="entry name" value="EGF_3"/>
    <property type="match status" value="4"/>
</dbReference>
<feature type="disulfide bond" evidence="11">
    <location>
        <begin position="186"/>
        <end position="195"/>
    </location>
</feature>
<gene>
    <name evidence="13" type="ORF">CGI_10015174</name>
</gene>
<evidence type="ECO:0000256" key="6">
    <source>
        <dbReference type="ARBA" id="ARBA00022837"/>
    </source>
</evidence>
<dbReference type="InterPro" id="IPR013032">
    <property type="entry name" value="EGF-like_CS"/>
</dbReference>
<sequence>MSVVKDDNTKLAEFYGSPKEDQFQGHMVRVPSDLQSPQAAVAEFRAFKTHMFVESQHMRRLGTINTASLYAMCKRDGLDQLYPNIDECAVLPCQNNGTCRDLINDYQCFCIDGFNGEKCTNNIDDCLPDPCENNGTCTDLVNDYQWNCMLGFNGTNCENNIDDCLPNPCKNNGTCTDLVNDYQCDCVSGYNGTNCEHNIDECEVQPCQNNGTCIDLINNYQCYCTDGYNGTNCTTGKFKNITFSWW</sequence>
<dbReference type="InterPro" id="IPR000152">
    <property type="entry name" value="EGF-type_Asp/Asn_hydroxyl_site"/>
</dbReference>
<dbReference type="InterPro" id="IPR001881">
    <property type="entry name" value="EGF-like_Ca-bd_dom"/>
</dbReference>
<feature type="disulfide bond" evidence="11">
    <location>
        <begin position="148"/>
        <end position="157"/>
    </location>
</feature>
<keyword evidence="9 11" id="KW-1015">Disulfide bond</keyword>
<feature type="disulfide bond" evidence="11">
    <location>
        <begin position="110"/>
        <end position="119"/>
    </location>
</feature>
<keyword evidence="4" id="KW-0732">Signal</keyword>
<dbReference type="PROSITE" id="PS00010">
    <property type="entry name" value="ASX_HYDROXYL"/>
    <property type="match status" value="3"/>
</dbReference>
<dbReference type="FunFam" id="2.10.25.10:FF:000143">
    <property type="entry name" value="Protein crumbs 1"/>
    <property type="match status" value="1"/>
</dbReference>
<dbReference type="PROSITE" id="PS00022">
    <property type="entry name" value="EGF_1"/>
    <property type="match status" value="3"/>
</dbReference>
<name>K1QY86_MAGGI</name>
<dbReference type="HOGENOM" id="CLU_1130039_0_0_1"/>
<dbReference type="SMART" id="SM00181">
    <property type="entry name" value="EGF"/>
    <property type="match status" value="4"/>
</dbReference>
<feature type="domain" description="EGF-like" evidence="12">
    <location>
        <begin position="198"/>
        <end position="234"/>
    </location>
</feature>
<keyword evidence="7" id="KW-1133">Transmembrane helix</keyword>
<comment type="caution">
    <text evidence="11">Lacks conserved residue(s) required for the propagation of feature annotation.</text>
</comment>
<feature type="domain" description="EGF-like" evidence="12">
    <location>
        <begin position="122"/>
        <end position="158"/>
    </location>
</feature>
<dbReference type="AlphaFoldDB" id="K1QY86"/>
<evidence type="ECO:0000256" key="7">
    <source>
        <dbReference type="ARBA" id="ARBA00022989"/>
    </source>
</evidence>
<feature type="domain" description="EGF-like" evidence="12">
    <location>
        <begin position="160"/>
        <end position="196"/>
    </location>
</feature>
<dbReference type="Pfam" id="PF00008">
    <property type="entry name" value="EGF"/>
    <property type="match status" value="3"/>
</dbReference>
<evidence type="ECO:0000256" key="10">
    <source>
        <dbReference type="ARBA" id="ARBA00023180"/>
    </source>
</evidence>
<dbReference type="InterPro" id="IPR018097">
    <property type="entry name" value="EGF_Ca-bd_CS"/>
</dbReference>
<dbReference type="FunFam" id="2.10.25.10:FF:000247">
    <property type="entry name" value="Delta/notch like EGF repeat containing"/>
    <property type="match status" value="1"/>
</dbReference>
<dbReference type="PANTHER" id="PTHR12916">
    <property type="entry name" value="CYTOCHROME C OXIDASE POLYPEPTIDE VIC-2"/>
    <property type="match status" value="1"/>
</dbReference>
<dbReference type="FunFam" id="2.10.25.10:FF:000434">
    <property type="entry name" value="Predicted protein"/>
    <property type="match status" value="1"/>
</dbReference>
<dbReference type="EMBL" id="JH815759">
    <property type="protein sequence ID" value="EKC41937.1"/>
    <property type="molecule type" value="Genomic_DNA"/>
</dbReference>
<dbReference type="PRINTS" id="PR00010">
    <property type="entry name" value="EGFBLOOD"/>
</dbReference>
<dbReference type="CDD" id="cd00054">
    <property type="entry name" value="EGF_CA"/>
    <property type="match status" value="4"/>
</dbReference>
<evidence type="ECO:0000256" key="3">
    <source>
        <dbReference type="ARBA" id="ARBA00022692"/>
    </source>
</evidence>
<evidence type="ECO:0000256" key="9">
    <source>
        <dbReference type="ARBA" id="ARBA00023157"/>
    </source>
</evidence>
<accession>K1QY86</accession>
<keyword evidence="2 11" id="KW-0245">EGF-like domain</keyword>
<dbReference type="PROSITE" id="PS01187">
    <property type="entry name" value="EGF_CA"/>
    <property type="match status" value="1"/>
</dbReference>
<dbReference type="PROSITE" id="PS01186">
    <property type="entry name" value="EGF_2"/>
    <property type="match status" value="3"/>
</dbReference>
<feature type="disulfide bond" evidence="11">
    <location>
        <begin position="224"/>
        <end position="233"/>
    </location>
</feature>
<keyword evidence="10" id="KW-0325">Glycoprotein</keyword>
<comment type="subcellular location">
    <subcellularLocation>
        <location evidence="1">Membrane</location>
        <topology evidence="1">Single-pass membrane protein</topology>
    </subcellularLocation>
</comment>
<proteinExistence type="predicted"/>
<keyword evidence="6" id="KW-0106">Calcium</keyword>
<keyword evidence="5" id="KW-0677">Repeat</keyword>
<evidence type="ECO:0000256" key="4">
    <source>
        <dbReference type="ARBA" id="ARBA00022729"/>
    </source>
</evidence>
<dbReference type="GO" id="GO:0007399">
    <property type="term" value="P:nervous system development"/>
    <property type="evidence" value="ECO:0007669"/>
    <property type="project" value="UniProtKB-ARBA"/>
</dbReference>
<organism evidence="13">
    <name type="scientific">Magallana gigas</name>
    <name type="common">Pacific oyster</name>
    <name type="synonym">Crassostrea gigas</name>
    <dbReference type="NCBI Taxonomy" id="29159"/>
    <lineage>
        <taxon>Eukaryota</taxon>
        <taxon>Metazoa</taxon>
        <taxon>Spiralia</taxon>
        <taxon>Lophotrochozoa</taxon>
        <taxon>Mollusca</taxon>
        <taxon>Bivalvia</taxon>
        <taxon>Autobranchia</taxon>
        <taxon>Pteriomorphia</taxon>
        <taxon>Ostreida</taxon>
        <taxon>Ostreoidea</taxon>
        <taxon>Ostreidae</taxon>
        <taxon>Magallana</taxon>
    </lineage>
</organism>
<dbReference type="FunFam" id="2.10.25.10:FF:000122">
    <property type="entry name" value="Protein crumbs homolog 2"/>
    <property type="match status" value="1"/>
</dbReference>
<evidence type="ECO:0000259" key="12">
    <source>
        <dbReference type="PROSITE" id="PS50026"/>
    </source>
</evidence>
<keyword evidence="3" id="KW-0812">Transmembrane</keyword>
<evidence type="ECO:0000256" key="2">
    <source>
        <dbReference type="ARBA" id="ARBA00022536"/>
    </source>
</evidence>
<dbReference type="PANTHER" id="PTHR12916:SF4">
    <property type="entry name" value="UNINFLATABLE, ISOFORM C"/>
    <property type="match status" value="1"/>
</dbReference>
<evidence type="ECO:0000256" key="5">
    <source>
        <dbReference type="ARBA" id="ARBA00022737"/>
    </source>
</evidence>
<dbReference type="Gene3D" id="2.10.25.10">
    <property type="entry name" value="Laminin"/>
    <property type="match status" value="4"/>
</dbReference>
<dbReference type="GO" id="GO:0120025">
    <property type="term" value="C:plasma membrane bounded cell projection"/>
    <property type="evidence" value="ECO:0007669"/>
    <property type="project" value="UniProtKB-ARBA"/>
</dbReference>
<feature type="domain" description="EGF-like" evidence="12">
    <location>
        <begin position="84"/>
        <end position="120"/>
    </location>
</feature>
<dbReference type="SMART" id="SM00179">
    <property type="entry name" value="EGF_CA"/>
    <property type="match status" value="4"/>
</dbReference>